<evidence type="ECO:0000256" key="1">
    <source>
        <dbReference type="SAM" id="SignalP"/>
    </source>
</evidence>
<reference evidence="2 3" key="1">
    <citation type="journal article" date="2016" name="Sci. Rep.">
        <title>Evaluation of genetic diversity among strains of the human gut commensal Bifidobacterium adolescentis.</title>
        <authorList>
            <person name="Duranti S."/>
            <person name="Milani C."/>
            <person name="Lugli G.A."/>
            <person name="Mancabelli L."/>
            <person name="Turroni F."/>
            <person name="Ferrario C."/>
            <person name="Mangifesta M."/>
            <person name="Viappiani A."/>
            <person name="Sanchez B."/>
            <person name="Margolles A."/>
            <person name="van Sinderen D."/>
            <person name="Ventura M."/>
        </authorList>
    </citation>
    <scope>NUCLEOTIDE SEQUENCE [LARGE SCALE GENOMIC DNA]</scope>
    <source>
        <strain evidence="2 3">AL46-7</strain>
    </source>
</reference>
<organism evidence="2 3">
    <name type="scientific">Bifidobacterium adolescentis</name>
    <dbReference type="NCBI Taxonomy" id="1680"/>
    <lineage>
        <taxon>Bacteria</taxon>
        <taxon>Bacillati</taxon>
        <taxon>Actinomycetota</taxon>
        <taxon>Actinomycetes</taxon>
        <taxon>Bifidobacteriales</taxon>
        <taxon>Bifidobacteriaceae</taxon>
        <taxon>Bifidobacterium</taxon>
    </lineage>
</organism>
<evidence type="ECO:0000313" key="2">
    <source>
        <dbReference type="EMBL" id="OSH00593.1"/>
    </source>
</evidence>
<dbReference type="AlphaFoldDB" id="A0A1X3A1R8"/>
<protein>
    <recommendedName>
        <fullName evidence="4">Lipoprotein</fullName>
    </recommendedName>
</protein>
<gene>
    <name evidence="2" type="ORF">AL0467_0993</name>
</gene>
<comment type="caution">
    <text evidence="2">The sequence shown here is derived from an EMBL/GenBank/DDBJ whole genome shotgun (WGS) entry which is preliminary data.</text>
</comment>
<evidence type="ECO:0000313" key="3">
    <source>
        <dbReference type="Proteomes" id="UP000193208"/>
    </source>
</evidence>
<dbReference type="PROSITE" id="PS51257">
    <property type="entry name" value="PROKAR_LIPOPROTEIN"/>
    <property type="match status" value="1"/>
</dbReference>
<sequence>MRKGVKLAGLLAAGVAAFAVACSPVCNPVPVADPHGTPEQQWNWWRETYATADYGQADLAGYTSLSDIPQCGMEDGSTAGGYERICEWRADAVGNHAGESYVLVDGGKVLSWGGTREM</sequence>
<proteinExistence type="predicted"/>
<feature type="signal peptide" evidence="1">
    <location>
        <begin position="1"/>
        <end position="21"/>
    </location>
</feature>
<name>A0A1X3A1R8_BIFAD</name>
<keyword evidence="1" id="KW-0732">Signal</keyword>
<evidence type="ECO:0008006" key="4">
    <source>
        <dbReference type="Google" id="ProtNLM"/>
    </source>
</evidence>
<feature type="chain" id="PRO_5038967096" description="Lipoprotein" evidence="1">
    <location>
        <begin position="22"/>
        <end position="118"/>
    </location>
</feature>
<dbReference type="EMBL" id="LNKI01000002">
    <property type="protein sequence ID" value="OSH00593.1"/>
    <property type="molecule type" value="Genomic_DNA"/>
</dbReference>
<dbReference type="Proteomes" id="UP000193208">
    <property type="component" value="Unassembled WGS sequence"/>
</dbReference>
<accession>A0A1X3A1R8</accession>
<dbReference type="RefSeq" id="WP_085381846.1">
    <property type="nucleotide sequence ID" value="NZ_LNKI01000002.1"/>
</dbReference>